<dbReference type="EC" id="1.3.8.-" evidence="9"/>
<dbReference type="SUPFAM" id="SSF56645">
    <property type="entry name" value="Acyl-CoA dehydrogenase NM domain-like"/>
    <property type="match status" value="2"/>
</dbReference>
<feature type="domain" description="Acyl-CoA dehydrogenase/oxidase N-terminal" evidence="8">
    <location>
        <begin position="376"/>
        <end position="449"/>
    </location>
</feature>
<dbReference type="Gene3D" id="2.40.110.10">
    <property type="entry name" value="Butyryl-CoA Dehydrogenase, subunit A, domain 2"/>
    <property type="match status" value="1"/>
</dbReference>
<dbReference type="Gene3D" id="1.20.140.10">
    <property type="entry name" value="Butyryl-CoA Dehydrogenase, subunit A, domain 3"/>
    <property type="match status" value="2"/>
</dbReference>
<dbReference type="Pfam" id="PF00441">
    <property type="entry name" value="Acyl-CoA_dh_1"/>
    <property type="match status" value="2"/>
</dbReference>
<comment type="similarity">
    <text evidence="2">Belongs to the acyl-CoA dehydrogenase family.</text>
</comment>
<dbReference type="GO" id="GO:0016491">
    <property type="term" value="F:oxidoreductase activity"/>
    <property type="evidence" value="ECO:0007669"/>
    <property type="project" value="UniProtKB-KW"/>
</dbReference>
<keyword evidence="10" id="KW-1185">Reference proteome</keyword>
<comment type="cofactor">
    <cofactor evidence="1">
        <name>FAD</name>
        <dbReference type="ChEBI" id="CHEBI:57692"/>
    </cofactor>
</comment>
<organism evidence="9 10">
    <name type="scientific">Amycolatopsis speibonae</name>
    <dbReference type="NCBI Taxonomy" id="1450224"/>
    <lineage>
        <taxon>Bacteria</taxon>
        <taxon>Bacillati</taxon>
        <taxon>Actinomycetota</taxon>
        <taxon>Actinomycetes</taxon>
        <taxon>Pseudonocardiales</taxon>
        <taxon>Pseudonocardiaceae</taxon>
        <taxon>Amycolatopsis</taxon>
    </lineage>
</organism>
<feature type="domain" description="Acyl-CoA dehydrogenase/oxidase N-terminal" evidence="8">
    <location>
        <begin position="7"/>
        <end position="101"/>
    </location>
</feature>
<dbReference type="EMBL" id="JBHRWK010000064">
    <property type="protein sequence ID" value="MFC3454419.1"/>
    <property type="molecule type" value="Genomic_DNA"/>
</dbReference>
<dbReference type="PANTHER" id="PTHR43292:SF4">
    <property type="entry name" value="ACYL-COA DEHYDROGENASE FADE34"/>
    <property type="match status" value="1"/>
</dbReference>
<keyword evidence="3" id="KW-0285">Flavoprotein</keyword>
<evidence type="ECO:0000256" key="4">
    <source>
        <dbReference type="ARBA" id="ARBA00022827"/>
    </source>
</evidence>
<dbReference type="InterPro" id="IPR009075">
    <property type="entry name" value="AcylCo_DH/oxidase_C"/>
</dbReference>
<dbReference type="RefSeq" id="WP_378243908.1">
    <property type="nucleotide sequence ID" value="NZ_JBHRWK010000064.1"/>
</dbReference>
<dbReference type="InterPro" id="IPR052161">
    <property type="entry name" value="Mycobact_Acyl-CoA_DH"/>
</dbReference>
<feature type="domain" description="Acyl-CoA dehydrogenase/oxidase C-terminal" evidence="6">
    <location>
        <begin position="562"/>
        <end position="704"/>
    </location>
</feature>
<name>A0ABV7P5M8_9PSEU</name>
<evidence type="ECO:0000259" key="7">
    <source>
        <dbReference type="Pfam" id="PF02770"/>
    </source>
</evidence>
<accession>A0ABV7P5M8</accession>
<dbReference type="SUPFAM" id="SSF47203">
    <property type="entry name" value="Acyl-CoA dehydrogenase C-terminal domain-like"/>
    <property type="match status" value="2"/>
</dbReference>
<dbReference type="Proteomes" id="UP001595645">
    <property type="component" value="Unassembled WGS sequence"/>
</dbReference>
<dbReference type="InterPro" id="IPR046373">
    <property type="entry name" value="Acyl-CoA_Oxase/DH_mid-dom_sf"/>
</dbReference>
<feature type="domain" description="Acyl-CoA oxidase/dehydrogenase middle" evidence="7">
    <location>
        <begin position="456"/>
        <end position="540"/>
    </location>
</feature>
<dbReference type="Gene3D" id="1.10.540.10">
    <property type="entry name" value="Acyl-CoA dehydrogenase/oxidase, N-terminal domain"/>
    <property type="match status" value="2"/>
</dbReference>
<dbReference type="InterPro" id="IPR009100">
    <property type="entry name" value="AcylCoA_DH/oxidase_NM_dom_sf"/>
</dbReference>
<evidence type="ECO:0000313" key="9">
    <source>
        <dbReference type="EMBL" id="MFC3454419.1"/>
    </source>
</evidence>
<dbReference type="Pfam" id="PF02771">
    <property type="entry name" value="Acyl-CoA_dh_N"/>
    <property type="match status" value="2"/>
</dbReference>
<evidence type="ECO:0000259" key="6">
    <source>
        <dbReference type="Pfam" id="PF00441"/>
    </source>
</evidence>
<keyword evidence="4" id="KW-0274">FAD</keyword>
<dbReference type="PANTHER" id="PTHR43292">
    <property type="entry name" value="ACYL-COA DEHYDROGENASE"/>
    <property type="match status" value="1"/>
</dbReference>
<dbReference type="InterPro" id="IPR006091">
    <property type="entry name" value="Acyl-CoA_Oxase/DH_mid-dom"/>
</dbReference>
<protein>
    <submittedName>
        <fullName evidence="9">Acyl-CoA dehydrogenase</fullName>
        <ecNumber evidence="9">1.3.8.-</ecNumber>
    </submittedName>
</protein>
<evidence type="ECO:0000313" key="10">
    <source>
        <dbReference type="Proteomes" id="UP001595645"/>
    </source>
</evidence>
<gene>
    <name evidence="9" type="ORF">ACFOSH_33710</name>
</gene>
<feature type="domain" description="Acyl-CoA dehydrogenase/oxidase C-terminal" evidence="6">
    <location>
        <begin position="201"/>
        <end position="332"/>
    </location>
</feature>
<evidence type="ECO:0000259" key="8">
    <source>
        <dbReference type="Pfam" id="PF02771"/>
    </source>
</evidence>
<dbReference type="Pfam" id="PF02770">
    <property type="entry name" value="Acyl-CoA_dh_M"/>
    <property type="match status" value="1"/>
</dbReference>
<dbReference type="InterPro" id="IPR037069">
    <property type="entry name" value="AcylCoA_DH/ox_N_sf"/>
</dbReference>
<comment type="caution">
    <text evidence="9">The sequence shown here is derived from an EMBL/GenBank/DDBJ whole genome shotgun (WGS) entry which is preliminary data.</text>
</comment>
<dbReference type="InterPro" id="IPR013786">
    <property type="entry name" value="AcylCoA_DH/ox_N"/>
</dbReference>
<dbReference type="InterPro" id="IPR036250">
    <property type="entry name" value="AcylCo_DH-like_C"/>
</dbReference>
<keyword evidence="5 9" id="KW-0560">Oxidoreductase</keyword>
<evidence type="ECO:0000256" key="2">
    <source>
        <dbReference type="ARBA" id="ARBA00009347"/>
    </source>
</evidence>
<proteinExistence type="inferred from homology"/>
<sequence>MSLGLDQEHLDLRDTVRGLVSRHSGETAVRQAIDAAKEQLPGCWPVFAELGLLGLHLTEDHGGSGYGMLELAVVVEELARGLVPGPWLPTTLASAVLERAGHTGYLAGLADGSVVGAVALDGELTSDGSVVTGETTVLGGVLADVLVVPVTCEGKTRWAVVAGSAAQVTEPPGHDQTRRLARVTLDRVPGDLLDCDAQLPLDLAATLFAAEAAGIADYATWTAAEYARTRVQFGRPIGQFQAVKHRVARMLAQAEHARACAWDAARAWDGTTEPDERSLAAAIAAATSVDAGFSTVKNLINTLGGIGFTWEHLAGFFLRRAQTNRIVLGPAQRWHRRVGALSRAGVRRGLGISLPATETRERVRTELGPAKALAGQERITYLADRGYTAAHLPEPWGKGADAITQLVIADELEAAGLEPHDMVIGDWVVPTLVAHGSQEQQQSWIPPSLCGDVVWCQLFSEPGAGSDLAGLSTRAEKVDGGWRITGQKVWTSGAHEAGLGILLARTDPDAPRHRGLSYFVLDMRSPGIEIRPLRELTGEALFNEVFLDQVFIPDSGLVGQPGEGWKLARTTLANERVAMTKGSAFGDPGEELIALAGPSPDPVREATLGKLLGDAQCVALLGLRTTLRSLAGAQPGAESSIAKLLATEQIQTLWETAMEWQGVASLTTEPRMRDATWWFLNSRCLSIAGGTTDIQLNIIGERILGLPRDEHGKA</sequence>
<evidence type="ECO:0000256" key="1">
    <source>
        <dbReference type="ARBA" id="ARBA00001974"/>
    </source>
</evidence>
<reference evidence="10" key="1">
    <citation type="journal article" date="2019" name="Int. J. Syst. Evol. Microbiol.">
        <title>The Global Catalogue of Microorganisms (GCM) 10K type strain sequencing project: providing services to taxonomists for standard genome sequencing and annotation.</title>
        <authorList>
            <consortium name="The Broad Institute Genomics Platform"/>
            <consortium name="The Broad Institute Genome Sequencing Center for Infectious Disease"/>
            <person name="Wu L."/>
            <person name="Ma J."/>
        </authorList>
    </citation>
    <scope>NUCLEOTIDE SEQUENCE [LARGE SCALE GENOMIC DNA]</scope>
    <source>
        <strain evidence="10">CGMCC 4.7676</strain>
    </source>
</reference>
<evidence type="ECO:0000256" key="3">
    <source>
        <dbReference type="ARBA" id="ARBA00022630"/>
    </source>
</evidence>
<evidence type="ECO:0000256" key="5">
    <source>
        <dbReference type="ARBA" id="ARBA00023002"/>
    </source>
</evidence>